<protein>
    <recommendedName>
        <fullName evidence="2">Universal stress protein</fullName>
    </recommendedName>
</protein>
<evidence type="ECO:0000256" key="1">
    <source>
        <dbReference type="ARBA" id="ARBA00008791"/>
    </source>
</evidence>
<dbReference type="GO" id="GO:0005737">
    <property type="term" value="C:cytoplasm"/>
    <property type="evidence" value="ECO:0007669"/>
    <property type="project" value="UniProtKB-SubCell"/>
</dbReference>
<proteinExistence type="inferred from homology"/>
<dbReference type="InterPro" id="IPR006016">
    <property type="entry name" value="UspA"/>
</dbReference>
<dbReference type="PANTHER" id="PTHR46268">
    <property type="entry name" value="STRESS RESPONSE PROTEIN NHAX"/>
    <property type="match status" value="1"/>
</dbReference>
<organism evidence="4 5">
    <name type="scientific">Desulfofundulus australicus DSM 11792</name>
    <dbReference type="NCBI Taxonomy" id="1121425"/>
    <lineage>
        <taxon>Bacteria</taxon>
        <taxon>Bacillati</taxon>
        <taxon>Bacillota</taxon>
        <taxon>Clostridia</taxon>
        <taxon>Eubacteriales</taxon>
        <taxon>Peptococcaceae</taxon>
        <taxon>Desulfofundulus</taxon>
    </lineage>
</organism>
<keyword evidence="2" id="KW-0963">Cytoplasm</keyword>
<evidence type="ECO:0000313" key="5">
    <source>
        <dbReference type="Proteomes" id="UP000184196"/>
    </source>
</evidence>
<dbReference type="RefSeq" id="WP_073162513.1">
    <property type="nucleotide sequence ID" value="NZ_FQUW01000005.1"/>
</dbReference>
<dbReference type="PANTHER" id="PTHR46268:SF25">
    <property type="entry name" value="USPA DOMAIN PROTEIN"/>
    <property type="match status" value="1"/>
</dbReference>
<evidence type="ECO:0000259" key="3">
    <source>
        <dbReference type="Pfam" id="PF00582"/>
    </source>
</evidence>
<dbReference type="CDD" id="cd00293">
    <property type="entry name" value="USP-like"/>
    <property type="match status" value="1"/>
</dbReference>
<dbReference type="SUPFAM" id="SSF52402">
    <property type="entry name" value="Adenine nucleotide alpha hydrolases-like"/>
    <property type="match status" value="1"/>
</dbReference>
<feature type="domain" description="UspA" evidence="3">
    <location>
        <begin position="1"/>
        <end position="139"/>
    </location>
</feature>
<dbReference type="AlphaFoldDB" id="A0A1M4T014"/>
<dbReference type="InterPro" id="IPR006015">
    <property type="entry name" value="Universal_stress_UspA"/>
</dbReference>
<sequence>MYRKIMVAYDGSPHSNKALSVGMELARCCGCELHAVAVVNLPDYAGTVAEVDDMVTRAREFYEKKLGDAVSRAAGKNVKLTTHLIFGHVGETIVRFARENNFDLIVVGTHGWSAIKELVMGSVSSYVIHHAACDVLVAKGRED</sequence>
<evidence type="ECO:0000313" key="4">
    <source>
        <dbReference type="EMBL" id="SHE37794.1"/>
    </source>
</evidence>
<accession>A0A1M4T014</accession>
<evidence type="ECO:0000256" key="2">
    <source>
        <dbReference type="PIRNR" id="PIRNR006276"/>
    </source>
</evidence>
<dbReference type="PRINTS" id="PR01438">
    <property type="entry name" value="UNVRSLSTRESS"/>
</dbReference>
<comment type="subcellular location">
    <subcellularLocation>
        <location evidence="2">Cytoplasm</location>
    </subcellularLocation>
</comment>
<keyword evidence="5" id="KW-1185">Reference proteome</keyword>
<gene>
    <name evidence="4" type="ORF">SAMN02745218_00189</name>
</gene>
<dbReference type="PIRSF" id="PIRSF006276">
    <property type="entry name" value="UspA"/>
    <property type="match status" value="1"/>
</dbReference>
<dbReference type="Proteomes" id="UP000184196">
    <property type="component" value="Unassembled WGS sequence"/>
</dbReference>
<dbReference type="InterPro" id="IPR014729">
    <property type="entry name" value="Rossmann-like_a/b/a_fold"/>
</dbReference>
<dbReference type="Pfam" id="PF00582">
    <property type="entry name" value="Usp"/>
    <property type="match status" value="1"/>
</dbReference>
<name>A0A1M4T014_9FIRM</name>
<dbReference type="EMBL" id="FQUW01000005">
    <property type="protein sequence ID" value="SHE37794.1"/>
    <property type="molecule type" value="Genomic_DNA"/>
</dbReference>
<dbReference type="OrthoDB" id="9794782at2"/>
<comment type="similarity">
    <text evidence="1 2">Belongs to the universal stress protein A family.</text>
</comment>
<dbReference type="Gene3D" id="3.40.50.620">
    <property type="entry name" value="HUPs"/>
    <property type="match status" value="1"/>
</dbReference>
<reference evidence="5" key="1">
    <citation type="submission" date="2016-11" db="EMBL/GenBank/DDBJ databases">
        <authorList>
            <person name="Varghese N."/>
            <person name="Submissions S."/>
        </authorList>
    </citation>
    <scope>NUCLEOTIDE SEQUENCE [LARGE SCALE GENOMIC DNA]</scope>
    <source>
        <strain evidence="5">DSM 11792</strain>
    </source>
</reference>